<dbReference type="InterPro" id="IPR001789">
    <property type="entry name" value="Sig_transdc_resp-reg_receiver"/>
</dbReference>
<feature type="domain" description="HTH araC/xylS-type" evidence="10">
    <location>
        <begin position="309"/>
        <end position="408"/>
    </location>
</feature>
<dbReference type="GO" id="GO:0005737">
    <property type="term" value="C:cytoplasm"/>
    <property type="evidence" value="ECO:0007669"/>
    <property type="project" value="UniProtKB-SubCell"/>
</dbReference>
<dbReference type="Pfam" id="PF00072">
    <property type="entry name" value="Response_reg"/>
    <property type="match status" value="1"/>
</dbReference>
<evidence type="ECO:0000259" key="10">
    <source>
        <dbReference type="PROSITE" id="PS01124"/>
    </source>
</evidence>
<comment type="caution">
    <text evidence="12">The sequence shown here is derived from an EMBL/GenBank/DDBJ whole genome shotgun (WGS) entry which is preliminary data.</text>
</comment>
<keyword evidence="3 8" id="KW-0597">Phosphoprotein</keyword>
<evidence type="ECO:0000313" key="13">
    <source>
        <dbReference type="Proteomes" id="UP000309676"/>
    </source>
</evidence>
<dbReference type="CDD" id="cd17536">
    <property type="entry name" value="REC_YesN-like"/>
    <property type="match status" value="1"/>
</dbReference>
<dbReference type="InterPro" id="IPR011006">
    <property type="entry name" value="CheY-like_superfamily"/>
</dbReference>
<evidence type="ECO:0000256" key="1">
    <source>
        <dbReference type="ARBA" id="ARBA00004496"/>
    </source>
</evidence>
<keyword evidence="4" id="KW-0902">Two-component regulatory system</keyword>
<keyword evidence="6" id="KW-0238">DNA-binding</keyword>
<dbReference type="Gene3D" id="3.40.50.2300">
    <property type="match status" value="1"/>
</dbReference>
<proteinExistence type="predicted"/>
<evidence type="ECO:0000256" key="8">
    <source>
        <dbReference type="PROSITE-ProRule" id="PRU00169"/>
    </source>
</evidence>
<dbReference type="PRINTS" id="PR00032">
    <property type="entry name" value="HTHARAC"/>
</dbReference>
<accession>A0A5R9GGX2</accession>
<dbReference type="Pfam" id="PF12833">
    <property type="entry name" value="HTH_18"/>
    <property type="match status" value="1"/>
</dbReference>
<evidence type="ECO:0000259" key="11">
    <source>
        <dbReference type="PROSITE" id="PS50110"/>
    </source>
</evidence>
<keyword evidence="7" id="KW-0804">Transcription</keyword>
<sequence length="422" mass="47423">MERASTHSSYVRYALWAVYRNFRAGRHRHSGSPSLFEAVGLPRRQPERGRSNVYKVITIDDEPLVKKTLRVLIESYPDDWFQVIDEAEDGRDGLERIERHSPDLVITDLNMPIMNGLELIERLRASGRTVDVAVLSGYDDFDYARQALLHGVVDYVLKPVRPEAIRQLLDRVRARRTADAAASNGRGEWIAFCGETAKIVAERVWLLDDAGAEEQLERYAARVEARGTDRENTAEAYQALVTLVSSELRQRGAGTLGPPLAVEADGGESGAARTRSEASRLREETNALLRAKIEALGRERQVGNHQGIRAAVAYLEAQFHNSELSLPLAADAAGMSQGHFSRTFKREMGVSFIEYVTRLRIERAKALLDVPGMKTWEIAEAIGYQEYAHFAKVFRKYTGLTPSEFRKREGGARAMDERGYEE</sequence>
<evidence type="ECO:0000256" key="7">
    <source>
        <dbReference type="ARBA" id="ARBA00023163"/>
    </source>
</evidence>
<name>A0A5R9GGX2_9BACL</name>
<evidence type="ECO:0000256" key="6">
    <source>
        <dbReference type="ARBA" id="ARBA00023125"/>
    </source>
</evidence>
<organism evidence="12 13">
    <name type="scientific">Paenibacillus antri</name>
    <dbReference type="NCBI Taxonomy" id="2582848"/>
    <lineage>
        <taxon>Bacteria</taxon>
        <taxon>Bacillati</taxon>
        <taxon>Bacillota</taxon>
        <taxon>Bacilli</taxon>
        <taxon>Bacillales</taxon>
        <taxon>Paenibacillaceae</taxon>
        <taxon>Paenibacillus</taxon>
    </lineage>
</organism>
<dbReference type="SMART" id="SM00342">
    <property type="entry name" value="HTH_ARAC"/>
    <property type="match status" value="1"/>
</dbReference>
<gene>
    <name evidence="12" type="ORF">FE782_08080</name>
</gene>
<evidence type="ECO:0000256" key="5">
    <source>
        <dbReference type="ARBA" id="ARBA00023015"/>
    </source>
</evidence>
<dbReference type="GO" id="GO:0000160">
    <property type="term" value="P:phosphorelay signal transduction system"/>
    <property type="evidence" value="ECO:0007669"/>
    <property type="project" value="UniProtKB-KW"/>
</dbReference>
<dbReference type="PANTHER" id="PTHR42713">
    <property type="entry name" value="HISTIDINE KINASE-RELATED"/>
    <property type="match status" value="1"/>
</dbReference>
<dbReference type="InterPro" id="IPR009057">
    <property type="entry name" value="Homeodomain-like_sf"/>
</dbReference>
<dbReference type="GO" id="GO:0043565">
    <property type="term" value="F:sequence-specific DNA binding"/>
    <property type="evidence" value="ECO:0007669"/>
    <property type="project" value="InterPro"/>
</dbReference>
<evidence type="ECO:0000313" key="12">
    <source>
        <dbReference type="EMBL" id="TLS52584.1"/>
    </source>
</evidence>
<evidence type="ECO:0000256" key="4">
    <source>
        <dbReference type="ARBA" id="ARBA00023012"/>
    </source>
</evidence>
<evidence type="ECO:0000256" key="9">
    <source>
        <dbReference type="SAM" id="MobiDB-lite"/>
    </source>
</evidence>
<dbReference type="InterPro" id="IPR018060">
    <property type="entry name" value="HTH_AraC"/>
</dbReference>
<comment type="subcellular location">
    <subcellularLocation>
        <location evidence="1">Cytoplasm</location>
    </subcellularLocation>
</comment>
<dbReference type="PROSITE" id="PS50110">
    <property type="entry name" value="RESPONSE_REGULATORY"/>
    <property type="match status" value="1"/>
</dbReference>
<feature type="domain" description="Response regulatory" evidence="11">
    <location>
        <begin position="55"/>
        <end position="173"/>
    </location>
</feature>
<dbReference type="SUPFAM" id="SSF52172">
    <property type="entry name" value="CheY-like"/>
    <property type="match status" value="1"/>
</dbReference>
<protein>
    <submittedName>
        <fullName evidence="12">Response regulator</fullName>
    </submittedName>
</protein>
<dbReference type="InterPro" id="IPR020449">
    <property type="entry name" value="Tscrpt_reg_AraC-type_HTH"/>
</dbReference>
<dbReference type="SUPFAM" id="SSF46689">
    <property type="entry name" value="Homeodomain-like"/>
    <property type="match status" value="2"/>
</dbReference>
<keyword evidence="13" id="KW-1185">Reference proteome</keyword>
<dbReference type="Gene3D" id="1.10.10.60">
    <property type="entry name" value="Homeodomain-like"/>
    <property type="match status" value="2"/>
</dbReference>
<keyword evidence="5" id="KW-0805">Transcription regulation</keyword>
<evidence type="ECO:0000256" key="3">
    <source>
        <dbReference type="ARBA" id="ARBA00022553"/>
    </source>
</evidence>
<feature type="modified residue" description="4-aspartylphosphate" evidence="8">
    <location>
        <position position="108"/>
    </location>
</feature>
<feature type="region of interest" description="Disordered" evidence="9">
    <location>
        <begin position="255"/>
        <end position="278"/>
    </location>
</feature>
<reference evidence="12 13" key="1">
    <citation type="submission" date="2019-05" db="EMBL/GenBank/DDBJ databases">
        <authorList>
            <person name="Narsing Rao M.P."/>
            <person name="Li W.J."/>
        </authorList>
    </citation>
    <scope>NUCLEOTIDE SEQUENCE [LARGE SCALE GENOMIC DNA]</scope>
    <source>
        <strain evidence="12 13">SYSU_K30003</strain>
    </source>
</reference>
<dbReference type="SMART" id="SM00448">
    <property type="entry name" value="REC"/>
    <property type="match status" value="1"/>
</dbReference>
<dbReference type="EMBL" id="VCIW01000004">
    <property type="protein sequence ID" value="TLS52584.1"/>
    <property type="molecule type" value="Genomic_DNA"/>
</dbReference>
<dbReference type="InterPro" id="IPR051552">
    <property type="entry name" value="HptR"/>
</dbReference>
<dbReference type="AlphaFoldDB" id="A0A5R9GGX2"/>
<evidence type="ECO:0000256" key="2">
    <source>
        <dbReference type="ARBA" id="ARBA00022490"/>
    </source>
</evidence>
<dbReference type="PANTHER" id="PTHR42713:SF3">
    <property type="entry name" value="TRANSCRIPTIONAL REGULATORY PROTEIN HPTR"/>
    <property type="match status" value="1"/>
</dbReference>
<dbReference type="GO" id="GO:0003700">
    <property type="term" value="F:DNA-binding transcription factor activity"/>
    <property type="evidence" value="ECO:0007669"/>
    <property type="project" value="InterPro"/>
</dbReference>
<dbReference type="PROSITE" id="PS01124">
    <property type="entry name" value="HTH_ARAC_FAMILY_2"/>
    <property type="match status" value="1"/>
</dbReference>
<dbReference type="Proteomes" id="UP000309676">
    <property type="component" value="Unassembled WGS sequence"/>
</dbReference>
<keyword evidence="2" id="KW-0963">Cytoplasm</keyword>